<feature type="region of interest" description="Disordered" evidence="1">
    <location>
        <begin position="82"/>
        <end position="132"/>
    </location>
</feature>
<proteinExistence type="predicted"/>
<reference evidence="3 4" key="1">
    <citation type="journal article" date="2019" name="Int. J. Syst. Evol. Microbiol.">
        <title>The Global Catalogue of Microorganisms (GCM) 10K type strain sequencing project: providing services to taxonomists for standard genome sequencing and annotation.</title>
        <authorList>
            <consortium name="The Broad Institute Genomics Platform"/>
            <consortium name="The Broad Institute Genome Sequencing Center for Infectious Disease"/>
            <person name="Wu L."/>
            <person name="Ma J."/>
        </authorList>
    </citation>
    <scope>NUCLEOTIDE SEQUENCE [LARGE SCALE GENOMIC DNA]</scope>
    <source>
        <strain evidence="3 4">JCM 15591</strain>
    </source>
</reference>
<evidence type="ECO:0000256" key="1">
    <source>
        <dbReference type="SAM" id="MobiDB-lite"/>
    </source>
</evidence>
<keyword evidence="2" id="KW-1133">Transmembrane helix</keyword>
<keyword evidence="4" id="KW-1185">Reference proteome</keyword>
<dbReference type="RefSeq" id="WP_344069366.1">
    <property type="nucleotide sequence ID" value="NZ_BAAAPN010000106.1"/>
</dbReference>
<dbReference type="SUPFAM" id="SSF110296">
    <property type="entry name" value="Oligoxyloglucan reducing end-specific cellobiohydrolase"/>
    <property type="match status" value="1"/>
</dbReference>
<accession>A0ABN2L721</accession>
<name>A0ABN2L721_9MICO</name>
<evidence type="ECO:0000313" key="4">
    <source>
        <dbReference type="Proteomes" id="UP001501475"/>
    </source>
</evidence>
<protein>
    <recommendedName>
        <fullName evidence="5">Exo-alpha-sialidase</fullName>
    </recommendedName>
</protein>
<evidence type="ECO:0008006" key="5">
    <source>
        <dbReference type="Google" id="ProtNLM"/>
    </source>
</evidence>
<gene>
    <name evidence="3" type="ORF">GCM10009810_37590</name>
</gene>
<keyword evidence="2" id="KW-0812">Transmembrane</keyword>
<feature type="compositionally biased region" description="Low complexity" evidence="1">
    <location>
        <begin position="84"/>
        <end position="132"/>
    </location>
</feature>
<sequence length="483" mass="49422">MTDDRDPIADFFARERAQITPLPGDDERWQSIVRQSRRGRRARRSWLPYAAGLAAAATVAGFAGYGLRDMLPGNSTVVAGATNTLPPLASGPSPTSPSPSAAELPTSGSSGAHSSVTTSASTPPTESTSASTGAIWPLPMVQNFALLSMSQASGRAVYALGTGLCSDHPCRVVVRSLDHGTTWQRVATLDDPKTSATVGAVGAAGSFTQIRMANEQVGWVFGDGLMQTTDGGRTFHAYSHVGASVLDVATDGTHVAIVSSSGVCDGGTCAGPLLAQVAPVTASGAGETAVEMPAGKVDGASVDWLAGRAYVSARTADDSAAPLVITPEGKSSALDVGCEKPPTQVFRAADGSAVFAACRGGTKDANTAYAIQRSTDDGVTWAAVQGSSLTLPANAELVSFAAADATHLIATAGSNATGSGALLASSDGGRAWAAFTNPALPEHGWRWVGAPGAGWYYLLPVDGQRSFWWGRQLGATWAQQPMN</sequence>
<dbReference type="Proteomes" id="UP001501475">
    <property type="component" value="Unassembled WGS sequence"/>
</dbReference>
<dbReference type="EMBL" id="BAAAPN010000106">
    <property type="protein sequence ID" value="GAA1776935.1"/>
    <property type="molecule type" value="Genomic_DNA"/>
</dbReference>
<comment type="caution">
    <text evidence="3">The sequence shown here is derived from an EMBL/GenBank/DDBJ whole genome shotgun (WGS) entry which is preliminary data.</text>
</comment>
<organism evidence="3 4">
    <name type="scientific">Nostocoides vanveenii</name>
    <dbReference type="NCBI Taxonomy" id="330835"/>
    <lineage>
        <taxon>Bacteria</taxon>
        <taxon>Bacillati</taxon>
        <taxon>Actinomycetota</taxon>
        <taxon>Actinomycetes</taxon>
        <taxon>Micrococcales</taxon>
        <taxon>Intrasporangiaceae</taxon>
        <taxon>Nostocoides</taxon>
    </lineage>
</organism>
<dbReference type="InterPro" id="IPR015943">
    <property type="entry name" value="WD40/YVTN_repeat-like_dom_sf"/>
</dbReference>
<keyword evidence="2" id="KW-0472">Membrane</keyword>
<evidence type="ECO:0000313" key="3">
    <source>
        <dbReference type="EMBL" id="GAA1776935.1"/>
    </source>
</evidence>
<evidence type="ECO:0000256" key="2">
    <source>
        <dbReference type="SAM" id="Phobius"/>
    </source>
</evidence>
<feature type="transmembrane region" description="Helical" evidence="2">
    <location>
        <begin position="46"/>
        <end position="67"/>
    </location>
</feature>
<dbReference type="Gene3D" id="2.130.10.10">
    <property type="entry name" value="YVTN repeat-like/Quinoprotein amine dehydrogenase"/>
    <property type="match status" value="2"/>
</dbReference>